<sequence>MSATVVIGAQWGDEGKGKLVDVLAAKADLVVRFQGGSNAGHTLVVNGKKTVLHLIPSGILHTDKTCVIASGVVVDIFGLTQEIRQLKESGFEIGSSQLLISDNATALLPYHKALDQAREKALSEGKIGTTGKGIGPAYEDRAARRALVMSDLFDEKTLLAKLEAVLKEKNVLLQNLYDAPEIKAKDIFDQIQTVIGELKAYRTTDVSLLVSQKIKQGKRILFEGAQGTLLDIHHGTYPFVTSSSTIAGSGSISAGIGPHHLSKIVGVFKAYCTRVGSGPFPTELHDDVGTKIQKDGHEFGSTTGRARRCGWLDLVALKYAIRLNGINSLAMMKLDVLSEHEQIGVCTGYKLDGEVITEFPTSTELVSRLEPVIEYLPGWKEDLTEVKSVKDLPRQAIGYIDFISRHVGCPIDVVSVGPDRDQTLWIKPLYKD</sequence>
<dbReference type="GO" id="GO:0004019">
    <property type="term" value="F:adenylosuccinate synthase activity"/>
    <property type="evidence" value="ECO:0007669"/>
    <property type="project" value="UniProtKB-UniRule"/>
</dbReference>
<dbReference type="SUPFAM" id="SSF52540">
    <property type="entry name" value="P-loop containing nucleoside triphosphate hydrolases"/>
    <property type="match status" value="1"/>
</dbReference>
<gene>
    <name evidence="8" type="primary">purA</name>
    <name evidence="10" type="ORF">A11Q_1711</name>
</gene>
<dbReference type="Gene3D" id="3.40.440.10">
    <property type="entry name" value="Adenylosuccinate Synthetase, subunit A, domain 1"/>
    <property type="match status" value="1"/>
</dbReference>
<dbReference type="InterPro" id="IPR001114">
    <property type="entry name" value="Adenylosuccinate_synthetase"/>
</dbReference>
<dbReference type="KEGG" id="bex:A11Q_1711"/>
<comment type="subcellular location">
    <subcellularLocation>
        <location evidence="8">Cytoplasm</location>
    </subcellularLocation>
</comment>
<evidence type="ECO:0000256" key="4">
    <source>
        <dbReference type="ARBA" id="ARBA00022741"/>
    </source>
</evidence>
<evidence type="ECO:0000313" key="11">
    <source>
        <dbReference type="Proteomes" id="UP000012040"/>
    </source>
</evidence>
<dbReference type="Pfam" id="PF00709">
    <property type="entry name" value="Adenylsucc_synt"/>
    <property type="match status" value="1"/>
</dbReference>
<dbReference type="PANTHER" id="PTHR11846">
    <property type="entry name" value="ADENYLOSUCCINATE SYNTHETASE"/>
    <property type="match status" value="1"/>
</dbReference>
<feature type="binding site" evidence="8">
    <location>
        <position position="40"/>
    </location>
    <ligand>
        <name>Mg(2+)</name>
        <dbReference type="ChEBI" id="CHEBI:18420"/>
    </ligand>
</feature>
<feature type="binding site" description="in other chain" evidence="8">
    <location>
        <position position="305"/>
    </location>
    <ligand>
        <name>IMP</name>
        <dbReference type="ChEBI" id="CHEBI:58053"/>
        <note>ligand shared between dimeric partners</note>
    </ligand>
</feature>
<feature type="active site" description="Proton acceptor" evidence="8">
    <location>
        <position position="13"/>
    </location>
</feature>
<keyword evidence="3 8" id="KW-0479">Metal-binding</keyword>
<dbReference type="HOGENOM" id="CLU_029848_0_0_7"/>
<evidence type="ECO:0000256" key="7">
    <source>
        <dbReference type="ARBA" id="ARBA00023134"/>
    </source>
</evidence>
<dbReference type="InterPro" id="IPR027417">
    <property type="entry name" value="P-loop_NTPase"/>
</dbReference>
<feature type="binding site" description="in other chain" evidence="8">
    <location>
        <begin position="13"/>
        <end position="16"/>
    </location>
    <ligand>
        <name>IMP</name>
        <dbReference type="ChEBI" id="CHEBI:58053"/>
        <note>ligand shared between dimeric partners</note>
    </ligand>
</feature>
<dbReference type="PANTHER" id="PTHR11846:SF0">
    <property type="entry name" value="ADENYLOSUCCINATE SYNTHETASE"/>
    <property type="match status" value="1"/>
</dbReference>
<feature type="binding site" evidence="8">
    <location>
        <begin position="333"/>
        <end position="335"/>
    </location>
    <ligand>
        <name>GTP</name>
        <dbReference type="ChEBI" id="CHEBI:37565"/>
    </ligand>
</feature>
<evidence type="ECO:0000256" key="1">
    <source>
        <dbReference type="ARBA" id="ARBA00011738"/>
    </source>
</evidence>
<evidence type="ECO:0000256" key="2">
    <source>
        <dbReference type="ARBA" id="ARBA00022598"/>
    </source>
</evidence>
<dbReference type="GO" id="GO:0005737">
    <property type="term" value="C:cytoplasm"/>
    <property type="evidence" value="ECO:0007669"/>
    <property type="project" value="UniProtKB-SubCell"/>
</dbReference>
<evidence type="ECO:0000256" key="9">
    <source>
        <dbReference type="RuleBase" id="RU000520"/>
    </source>
</evidence>
<feature type="binding site" description="in other chain" evidence="8">
    <location>
        <position position="226"/>
    </location>
    <ligand>
        <name>IMP</name>
        <dbReference type="ChEBI" id="CHEBI:58053"/>
        <note>ligand shared between dimeric partners</note>
    </ligand>
</feature>
<keyword evidence="2 8" id="KW-0436">Ligase</keyword>
<feature type="binding site" evidence="8">
    <location>
        <position position="307"/>
    </location>
    <ligand>
        <name>GTP</name>
        <dbReference type="ChEBI" id="CHEBI:37565"/>
    </ligand>
</feature>
<dbReference type="PROSITE" id="PS01266">
    <property type="entry name" value="ADENYLOSUCCIN_SYN_1"/>
    <property type="match status" value="1"/>
</dbReference>
<evidence type="ECO:0000256" key="5">
    <source>
        <dbReference type="ARBA" id="ARBA00022755"/>
    </source>
</evidence>
<evidence type="ECO:0000313" key="10">
    <source>
        <dbReference type="EMBL" id="AGH95927.1"/>
    </source>
</evidence>
<dbReference type="NCBIfam" id="TIGR00184">
    <property type="entry name" value="purA"/>
    <property type="match status" value="1"/>
</dbReference>
<feature type="binding site" evidence="8">
    <location>
        <begin position="12"/>
        <end position="18"/>
    </location>
    <ligand>
        <name>GTP</name>
        <dbReference type="ChEBI" id="CHEBI:37565"/>
    </ligand>
</feature>
<dbReference type="AlphaFoldDB" id="M4V943"/>
<comment type="cofactor">
    <cofactor evidence="8">
        <name>Mg(2+)</name>
        <dbReference type="ChEBI" id="CHEBI:18420"/>
    </cofactor>
    <text evidence="8">Binds 1 Mg(2+) ion per subunit.</text>
</comment>
<feature type="binding site" evidence="8">
    <location>
        <position position="144"/>
    </location>
    <ligand>
        <name>IMP</name>
        <dbReference type="ChEBI" id="CHEBI:58053"/>
        <note>ligand shared between dimeric partners</note>
    </ligand>
</feature>
<comment type="catalytic activity">
    <reaction evidence="8 9">
        <text>IMP + L-aspartate + GTP = N(6)-(1,2-dicarboxyethyl)-AMP + GDP + phosphate + 2 H(+)</text>
        <dbReference type="Rhea" id="RHEA:15753"/>
        <dbReference type="ChEBI" id="CHEBI:15378"/>
        <dbReference type="ChEBI" id="CHEBI:29991"/>
        <dbReference type="ChEBI" id="CHEBI:37565"/>
        <dbReference type="ChEBI" id="CHEBI:43474"/>
        <dbReference type="ChEBI" id="CHEBI:57567"/>
        <dbReference type="ChEBI" id="CHEBI:58053"/>
        <dbReference type="ChEBI" id="CHEBI:58189"/>
        <dbReference type="EC" id="6.3.4.4"/>
    </reaction>
</comment>
<keyword evidence="4 8" id="KW-0547">Nucleotide-binding</keyword>
<feature type="binding site" evidence="8">
    <location>
        <begin position="415"/>
        <end position="417"/>
    </location>
    <ligand>
        <name>GTP</name>
        <dbReference type="ChEBI" id="CHEBI:37565"/>
    </ligand>
</feature>
<dbReference type="FunFam" id="3.90.170.10:FF:000001">
    <property type="entry name" value="Adenylosuccinate synthetase"/>
    <property type="match status" value="1"/>
</dbReference>
<evidence type="ECO:0000256" key="3">
    <source>
        <dbReference type="ARBA" id="ARBA00022723"/>
    </source>
</evidence>
<dbReference type="Gene3D" id="3.90.170.10">
    <property type="entry name" value="Adenylosuccinate Synthetase, subunit A, domain 3"/>
    <property type="match status" value="1"/>
</dbReference>
<keyword evidence="5 8" id="KW-0658">Purine biosynthesis</keyword>
<comment type="function">
    <text evidence="8">Plays an important role in the de novo pathway of purine nucleotide biosynthesis. Catalyzes the first committed step in the biosynthesis of AMP from IMP.</text>
</comment>
<feature type="binding site" description="in other chain" evidence="8">
    <location>
        <position position="241"/>
    </location>
    <ligand>
        <name>IMP</name>
        <dbReference type="ChEBI" id="CHEBI:58053"/>
        <note>ligand shared between dimeric partners</note>
    </ligand>
</feature>
<feature type="binding site" description="in other chain" evidence="8">
    <location>
        <begin position="38"/>
        <end position="41"/>
    </location>
    <ligand>
        <name>IMP</name>
        <dbReference type="ChEBI" id="CHEBI:58053"/>
        <note>ligand shared between dimeric partners</note>
    </ligand>
</feature>
<dbReference type="EC" id="6.3.4.4" evidence="8 9"/>
<keyword evidence="7 8" id="KW-0342">GTP-binding</keyword>
<dbReference type="InterPro" id="IPR042109">
    <property type="entry name" value="Adenylosuccinate_synth_dom1"/>
</dbReference>
<dbReference type="STRING" id="1184267.A11Q_1711"/>
<feature type="binding site" description="in other chain" evidence="8">
    <location>
        <position position="130"/>
    </location>
    <ligand>
        <name>IMP</name>
        <dbReference type="ChEBI" id="CHEBI:58053"/>
        <note>ligand shared between dimeric partners</note>
    </ligand>
</feature>
<reference evidence="10 11" key="1">
    <citation type="journal article" date="2013" name="ISME J.">
        <title>By their genes ye shall know them: genomic signatures of predatory bacteria.</title>
        <authorList>
            <person name="Pasternak Z."/>
            <person name="Pietrokovski S."/>
            <person name="Rotem O."/>
            <person name="Gophna U."/>
            <person name="Lurie-Weinberger M.N."/>
            <person name="Jurkevitch E."/>
        </authorList>
    </citation>
    <scope>NUCLEOTIDE SEQUENCE [LARGE SCALE GENOMIC DNA]</scope>
    <source>
        <strain evidence="10 11">JSS</strain>
    </source>
</reference>
<dbReference type="EMBL" id="CP003537">
    <property type="protein sequence ID" value="AGH95927.1"/>
    <property type="molecule type" value="Genomic_DNA"/>
</dbReference>
<dbReference type="InterPro" id="IPR042110">
    <property type="entry name" value="Adenylosuccinate_synth_dom2"/>
</dbReference>
<organism evidence="10 11">
    <name type="scientific">Pseudobdellovibrio exovorus JSS</name>
    <dbReference type="NCBI Taxonomy" id="1184267"/>
    <lineage>
        <taxon>Bacteria</taxon>
        <taxon>Pseudomonadati</taxon>
        <taxon>Bdellovibrionota</taxon>
        <taxon>Bdellovibrionia</taxon>
        <taxon>Bdellovibrionales</taxon>
        <taxon>Pseudobdellovibrionaceae</taxon>
        <taxon>Pseudobdellovibrio</taxon>
    </lineage>
</organism>
<dbReference type="SMART" id="SM00788">
    <property type="entry name" value="Adenylsucc_synt"/>
    <property type="match status" value="1"/>
</dbReference>
<evidence type="ECO:0000256" key="6">
    <source>
        <dbReference type="ARBA" id="ARBA00022842"/>
    </source>
</evidence>
<protein>
    <recommendedName>
        <fullName evidence="8 9">Adenylosuccinate synthetase</fullName>
        <shortName evidence="8">AMPSase</shortName>
        <shortName evidence="8">AdSS</shortName>
        <ecNumber evidence="8 9">6.3.4.4</ecNumber>
    </recommendedName>
    <alternativeName>
        <fullName evidence="8">IMP--aspartate ligase</fullName>
    </alternativeName>
</protein>
<feature type="binding site" evidence="8">
    <location>
        <begin position="40"/>
        <end position="42"/>
    </location>
    <ligand>
        <name>GTP</name>
        <dbReference type="ChEBI" id="CHEBI:37565"/>
    </ligand>
</feature>
<feature type="binding site" evidence="8">
    <location>
        <begin position="301"/>
        <end position="307"/>
    </location>
    <ligand>
        <name>substrate</name>
    </ligand>
</feature>
<evidence type="ECO:0000256" key="8">
    <source>
        <dbReference type="HAMAP-Rule" id="MF_00011"/>
    </source>
</evidence>
<dbReference type="GO" id="GO:0044208">
    <property type="term" value="P:'de novo' AMP biosynthetic process"/>
    <property type="evidence" value="ECO:0007669"/>
    <property type="project" value="UniProtKB-UniRule"/>
</dbReference>
<keyword evidence="11" id="KW-1185">Reference proteome</keyword>
<dbReference type="RefSeq" id="WP_015470417.1">
    <property type="nucleotide sequence ID" value="NC_020813.1"/>
</dbReference>
<dbReference type="GO" id="GO:0046040">
    <property type="term" value="P:IMP metabolic process"/>
    <property type="evidence" value="ECO:0007669"/>
    <property type="project" value="TreeGrafter"/>
</dbReference>
<keyword evidence="8" id="KW-0963">Cytoplasm</keyword>
<dbReference type="Proteomes" id="UP000012040">
    <property type="component" value="Chromosome"/>
</dbReference>
<dbReference type="InterPro" id="IPR018220">
    <property type="entry name" value="Adenylosuccin_syn_GTP-bd"/>
</dbReference>
<dbReference type="HAMAP" id="MF_00011">
    <property type="entry name" value="Adenylosucc_synth"/>
    <property type="match status" value="1"/>
</dbReference>
<comment type="similarity">
    <text evidence="8 9">Belongs to the adenylosuccinate synthetase family.</text>
</comment>
<dbReference type="InterPro" id="IPR042111">
    <property type="entry name" value="Adenylosuccinate_synth_dom3"/>
</dbReference>
<comment type="pathway">
    <text evidence="8 9">Purine metabolism; AMP biosynthesis via de novo pathway; AMP from IMP: step 1/2.</text>
</comment>
<accession>M4V943</accession>
<proteinExistence type="inferred from homology"/>
<name>M4V943_9BACT</name>
<keyword evidence="6 8" id="KW-0460">Magnesium</keyword>
<dbReference type="FunFam" id="1.10.300.10:FF:000001">
    <property type="entry name" value="Adenylosuccinate synthetase"/>
    <property type="match status" value="1"/>
</dbReference>
<dbReference type="CDD" id="cd03108">
    <property type="entry name" value="AdSS"/>
    <property type="match status" value="1"/>
</dbReference>
<dbReference type="PATRIC" id="fig|1184267.3.peg.1732"/>
<dbReference type="UniPathway" id="UPA00075">
    <property type="reaction ID" value="UER00335"/>
</dbReference>
<dbReference type="Gene3D" id="1.10.300.10">
    <property type="entry name" value="Adenylosuccinate Synthetase, subunit A, domain 2"/>
    <property type="match status" value="1"/>
</dbReference>
<feature type="active site" description="Proton donor" evidence="8">
    <location>
        <position position="41"/>
    </location>
</feature>
<dbReference type="OrthoDB" id="5288032at2"/>
<dbReference type="GO" id="GO:0000287">
    <property type="term" value="F:magnesium ion binding"/>
    <property type="evidence" value="ECO:0007669"/>
    <property type="project" value="UniProtKB-UniRule"/>
</dbReference>
<dbReference type="GO" id="GO:0005525">
    <property type="term" value="F:GTP binding"/>
    <property type="evidence" value="ECO:0007669"/>
    <property type="project" value="UniProtKB-UniRule"/>
</dbReference>
<dbReference type="NCBIfam" id="NF002223">
    <property type="entry name" value="PRK01117.1"/>
    <property type="match status" value="1"/>
</dbReference>
<dbReference type="eggNOG" id="COG0104">
    <property type="taxonomic scope" value="Bacteria"/>
</dbReference>
<feature type="binding site" evidence="8">
    <location>
        <position position="13"/>
    </location>
    <ligand>
        <name>Mg(2+)</name>
        <dbReference type="ChEBI" id="CHEBI:18420"/>
    </ligand>
</feature>
<comment type="subunit">
    <text evidence="1 8">Homodimer.</text>
</comment>